<evidence type="ECO:0000313" key="2">
    <source>
        <dbReference type="EMBL" id="PHQ30436.1"/>
    </source>
</evidence>
<feature type="signal peptide" evidence="1">
    <location>
        <begin position="1"/>
        <end position="24"/>
    </location>
</feature>
<comment type="caution">
    <text evidence="2">The sequence shown here is derived from an EMBL/GenBank/DDBJ whole genome shotgun (WGS) entry which is preliminary data.</text>
</comment>
<gene>
    <name evidence="2" type="ORF">CJ305_05630</name>
</gene>
<evidence type="ECO:0000256" key="1">
    <source>
        <dbReference type="SAM" id="SignalP"/>
    </source>
</evidence>
<dbReference type="RefSeq" id="WP_099645269.1">
    <property type="nucleotide sequence ID" value="NZ_KZ319288.1"/>
</dbReference>
<accession>A0A2G1VUJ8</accession>
<proteinExistence type="predicted"/>
<feature type="chain" id="PRO_5013592088" evidence="1">
    <location>
        <begin position="25"/>
        <end position="128"/>
    </location>
</feature>
<dbReference type="OrthoDB" id="1447209at2"/>
<organism evidence="2 3">
    <name type="scientific">Leeuwenhoekiella nanhaiensis</name>
    <dbReference type="NCBI Taxonomy" id="1655491"/>
    <lineage>
        <taxon>Bacteria</taxon>
        <taxon>Pseudomonadati</taxon>
        <taxon>Bacteroidota</taxon>
        <taxon>Flavobacteriia</taxon>
        <taxon>Flavobacteriales</taxon>
        <taxon>Flavobacteriaceae</taxon>
        <taxon>Leeuwenhoekiella</taxon>
    </lineage>
</organism>
<protein>
    <submittedName>
        <fullName evidence="2">Uncharacterized protein</fullName>
    </submittedName>
</protein>
<name>A0A2G1VUJ8_9FLAO</name>
<keyword evidence="3" id="KW-1185">Reference proteome</keyword>
<sequence>MKVALSIFSLLLAGILNISGWALTPQQASDSSCTFEEQLAIQLYDSGFQLTPNHKEHTEFKVAEFEIEEDSEKLSRSRQEQLTQPVITGAQLEGVCNFHLNLPFTPTQARANLAGAVKPYILFQVFRL</sequence>
<reference evidence="2 3" key="1">
    <citation type="submission" date="2017-08" db="EMBL/GenBank/DDBJ databases">
        <title>The whole genome shortgun sequences of strain Leeuwenhoekiella nanhaiensis G18 from the South China Sea.</title>
        <authorList>
            <person name="Liu Q."/>
        </authorList>
    </citation>
    <scope>NUCLEOTIDE SEQUENCE [LARGE SCALE GENOMIC DNA]</scope>
    <source>
        <strain evidence="2 3">G18</strain>
    </source>
</reference>
<keyword evidence="1" id="KW-0732">Signal</keyword>
<dbReference type="AlphaFoldDB" id="A0A2G1VUJ8"/>
<dbReference type="Proteomes" id="UP000229433">
    <property type="component" value="Unassembled WGS sequence"/>
</dbReference>
<dbReference type="EMBL" id="NQXA01000002">
    <property type="protein sequence ID" value="PHQ30436.1"/>
    <property type="molecule type" value="Genomic_DNA"/>
</dbReference>
<evidence type="ECO:0000313" key="3">
    <source>
        <dbReference type="Proteomes" id="UP000229433"/>
    </source>
</evidence>